<reference evidence="1" key="2">
    <citation type="submission" date="2021-04" db="EMBL/GenBank/DDBJ databases">
        <authorList>
            <person name="Gilroy R."/>
        </authorList>
    </citation>
    <scope>NUCLEOTIDE SEQUENCE</scope>
    <source>
        <strain evidence="1">ChiSxjej3B15-24422</strain>
    </source>
</reference>
<reference evidence="1" key="1">
    <citation type="journal article" date="2021" name="PeerJ">
        <title>Extensive microbial diversity within the chicken gut microbiome revealed by metagenomics and culture.</title>
        <authorList>
            <person name="Gilroy R."/>
            <person name="Ravi A."/>
            <person name="Getino M."/>
            <person name="Pursley I."/>
            <person name="Horton D.L."/>
            <person name="Alikhan N.F."/>
            <person name="Baker D."/>
            <person name="Gharbi K."/>
            <person name="Hall N."/>
            <person name="Watson M."/>
            <person name="Adriaenssens E.M."/>
            <person name="Foster-Nyarko E."/>
            <person name="Jarju S."/>
            <person name="Secka A."/>
            <person name="Antonio M."/>
            <person name="Oren A."/>
            <person name="Chaudhuri R.R."/>
            <person name="La Ragione R."/>
            <person name="Hildebrand F."/>
            <person name="Pallen M.J."/>
        </authorList>
    </citation>
    <scope>NUCLEOTIDE SEQUENCE</scope>
    <source>
        <strain evidence="1">ChiSxjej3B15-24422</strain>
    </source>
</reference>
<dbReference type="PANTHER" id="PTHR43235:SF1">
    <property type="entry name" value="GLUTAMINE AMIDOTRANSFERASE PB2B2.05-RELATED"/>
    <property type="match status" value="1"/>
</dbReference>
<name>A0A9D2C5T7_9FIRM</name>
<accession>A0A9D2C5T7</accession>
<keyword evidence="1" id="KW-0378">Hydrolase</keyword>
<dbReference type="InterPro" id="IPR029062">
    <property type="entry name" value="Class_I_gatase-like"/>
</dbReference>
<dbReference type="EMBL" id="DXDD01000041">
    <property type="protein sequence ID" value="HIY59708.1"/>
    <property type="molecule type" value="Genomic_DNA"/>
</dbReference>
<comment type="caution">
    <text evidence="1">The sequence shown here is derived from an EMBL/GenBank/DDBJ whole genome shotgun (WGS) entry which is preliminary data.</text>
</comment>
<dbReference type="AlphaFoldDB" id="A0A9D2C5T7"/>
<dbReference type="Gene3D" id="3.40.50.880">
    <property type="match status" value="1"/>
</dbReference>
<dbReference type="PROSITE" id="PS51273">
    <property type="entry name" value="GATASE_TYPE_1"/>
    <property type="match status" value="1"/>
</dbReference>
<gene>
    <name evidence="1" type="ORF">H9831_03350</name>
</gene>
<dbReference type="InterPro" id="IPR011697">
    <property type="entry name" value="Peptidase_C26"/>
</dbReference>
<proteinExistence type="predicted"/>
<dbReference type="Proteomes" id="UP000824007">
    <property type="component" value="Unassembled WGS sequence"/>
</dbReference>
<dbReference type="GO" id="GO:0005829">
    <property type="term" value="C:cytosol"/>
    <property type="evidence" value="ECO:0007669"/>
    <property type="project" value="TreeGrafter"/>
</dbReference>
<dbReference type="GO" id="GO:0033969">
    <property type="term" value="F:gamma-glutamyl-gamma-aminobutyrate hydrolase activity"/>
    <property type="evidence" value="ECO:0007669"/>
    <property type="project" value="TreeGrafter"/>
</dbReference>
<evidence type="ECO:0000313" key="2">
    <source>
        <dbReference type="Proteomes" id="UP000824007"/>
    </source>
</evidence>
<organism evidence="1 2">
    <name type="scientific">Candidatus Eisenbergiella pullistercoris</name>
    <dbReference type="NCBI Taxonomy" id="2838555"/>
    <lineage>
        <taxon>Bacteria</taxon>
        <taxon>Bacillati</taxon>
        <taxon>Bacillota</taxon>
        <taxon>Clostridia</taxon>
        <taxon>Lachnospirales</taxon>
        <taxon>Lachnospiraceae</taxon>
        <taxon>Eisenbergiella</taxon>
    </lineage>
</organism>
<evidence type="ECO:0000313" key="1">
    <source>
        <dbReference type="EMBL" id="HIY59708.1"/>
    </source>
</evidence>
<dbReference type="SUPFAM" id="SSF52317">
    <property type="entry name" value="Class I glutamine amidotransferase-like"/>
    <property type="match status" value="1"/>
</dbReference>
<sequence length="249" mass="26765">MHAIRLLIAGRASLTQNYRNAFSGLGAVCRTLPDEQNENSLAETLSEGCAFPSPGLPSDPAEAFGGLILPGGGDIDPALFHAENQGSRAVDPVLDRLQLLLLESFLKKGRPVLGICKGMQLINVCLGGGIIQDLPTARSHAYVGRDQIHPSFAQKGSILHSLYGESFPVNSAHHQGISEPGEGLTVIQRAPDGVAEAVVHRRLPLIGVQWHPERMCFSHRRPDTPDGSLLLSYFLSLVPITSDQSEMPI</sequence>
<dbReference type="GO" id="GO:0006598">
    <property type="term" value="P:polyamine catabolic process"/>
    <property type="evidence" value="ECO:0007669"/>
    <property type="project" value="TreeGrafter"/>
</dbReference>
<protein>
    <submittedName>
        <fullName evidence="1">Gamma-glutamyl-gamma-aminobutyrate hydrolase family protein</fullName>
    </submittedName>
</protein>
<dbReference type="PANTHER" id="PTHR43235">
    <property type="entry name" value="GLUTAMINE AMIDOTRANSFERASE PB2B2.05-RELATED"/>
    <property type="match status" value="1"/>
</dbReference>
<dbReference type="InterPro" id="IPR044668">
    <property type="entry name" value="PuuD-like"/>
</dbReference>
<dbReference type="Pfam" id="PF07722">
    <property type="entry name" value="Peptidase_C26"/>
    <property type="match status" value="1"/>
</dbReference>